<feature type="region of interest" description="Disordered" evidence="4">
    <location>
        <begin position="269"/>
        <end position="338"/>
    </location>
</feature>
<evidence type="ECO:0000256" key="4">
    <source>
        <dbReference type="SAM" id="MobiDB-lite"/>
    </source>
</evidence>
<feature type="region of interest" description="Disordered" evidence="4">
    <location>
        <begin position="355"/>
        <end position="401"/>
    </location>
</feature>
<feature type="compositionally biased region" description="Basic and acidic residues" evidence="4">
    <location>
        <begin position="355"/>
        <end position="371"/>
    </location>
</feature>
<dbReference type="InterPro" id="IPR051483">
    <property type="entry name" value="MAP7_domain-containing"/>
</dbReference>
<feature type="region of interest" description="Disordered" evidence="4">
    <location>
        <begin position="584"/>
        <end position="676"/>
    </location>
</feature>
<dbReference type="OrthoDB" id="10672435at2759"/>
<feature type="compositionally biased region" description="Polar residues" evidence="4">
    <location>
        <begin position="642"/>
        <end position="676"/>
    </location>
</feature>
<feature type="compositionally biased region" description="Low complexity" evidence="4">
    <location>
        <begin position="103"/>
        <end position="115"/>
    </location>
</feature>
<feature type="compositionally biased region" description="Basic and acidic residues" evidence="4">
    <location>
        <begin position="1035"/>
        <end position="1076"/>
    </location>
</feature>
<gene>
    <name evidence="5" type="ORF">BOKJ2_LOCUS5149</name>
</gene>
<dbReference type="EMBL" id="CAJFDH010000003">
    <property type="protein sequence ID" value="CAD5213551.1"/>
    <property type="molecule type" value="Genomic_DNA"/>
</dbReference>
<dbReference type="PANTHER" id="PTHR15073">
    <property type="entry name" value="MICROTUBULE-ASSOCIATED PROTEIN"/>
    <property type="match status" value="1"/>
</dbReference>
<feature type="compositionally biased region" description="Gly residues" evidence="4">
    <location>
        <begin position="628"/>
        <end position="639"/>
    </location>
</feature>
<feature type="region of interest" description="Disordered" evidence="4">
    <location>
        <begin position="1003"/>
        <end position="1086"/>
    </location>
</feature>
<organism evidence="5 6">
    <name type="scientific">Bursaphelenchus okinawaensis</name>
    <dbReference type="NCBI Taxonomy" id="465554"/>
    <lineage>
        <taxon>Eukaryota</taxon>
        <taxon>Metazoa</taxon>
        <taxon>Ecdysozoa</taxon>
        <taxon>Nematoda</taxon>
        <taxon>Chromadorea</taxon>
        <taxon>Rhabditida</taxon>
        <taxon>Tylenchina</taxon>
        <taxon>Tylenchomorpha</taxon>
        <taxon>Aphelenchoidea</taxon>
        <taxon>Aphelenchoididae</taxon>
        <taxon>Bursaphelenchus</taxon>
    </lineage>
</organism>
<dbReference type="Proteomes" id="UP000614601">
    <property type="component" value="Unassembled WGS sequence"/>
</dbReference>
<comment type="similarity">
    <text evidence="1">Belongs to the MAP7 family.</text>
</comment>
<proteinExistence type="inferred from homology"/>
<dbReference type="Proteomes" id="UP000783686">
    <property type="component" value="Unassembled WGS sequence"/>
</dbReference>
<feature type="coiled-coil region" evidence="3">
    <location>
        <begin position="748"/>
        <end position="898"/>
    </location>
</feature>
<feature type="compositionally biased region" description="Low complexity" evidence="4">
    <location>
        <begin position="224"/>
        <end position="234"/>
    </location>
</feature>
<evidence type="ECO:0000256" key="2">
    <source>
        <dbReference type="ARBA" id="ARBA00023054"/>
    </source>
</evidence>
<feature type="region of interest" description="Disordered" evidence="4">
    <location>
        <begin position="20"/>
        <end position="72"/>
    </location>
</feature>
<feature type="region of interest" description="Disordered" evidence="4">
    <location>
        <begin position="97"/>
        <end position="133"/>
    </location>
</feature>
<feature type="compositionally biased region" description="Low complexity" evidence="4">
    <location>
        <begin position="278"/>
        <end position="290"/>
    </location>
</feature>
<feature type="compositionally biased region" description="Basic and acidic residues" evidence="4">
    <location>
        <begin position="383"/>
        <end position="398"/>
    </location>
</feature>
<evidence type="ECO:0000313" key="6">
    <source>
        <dbReference type="Proteomes" id="UP000614601"/>
    </source>
</evidence>
<protein>
    <submittedName>
        <fullName evidence="5">Uncharacterized protein</fullName>
    </submittedName>
</protein>
<keyword evidence="6" id="KW-1185">Reference proteome</keyword>
<comment type="caution">
    <text evidence="5">The sequence shown here is derived from an EMBL/GenBank/DDBJ whole genome shotgun (WGS) entry which is preliminary data.</text>
</comment>
<evidence type="ECO:0000313" key="5">
    <source>
        <dbReference type="EMBL" id="CAD5213551.1"/>
    </source>
</evidence>
<evidence type="ECO:0000256" key="1">
    <source>
        <dbReference type="ARBA" id="ARBA00007525"/>
    </source>
</evidence>
<dbReference type="GO" id="GO:0000226">
    <property type="term" value="P:microtubule cytoskeleton organization"/>
    <property type="evidence" value="ECO:0007669"/>
    <property type="project" value="TreeGrafter"/>
</dbReference>
<accession>A0A811KBP0</accession>
<dbReference type="AlphaFoldDB" id="A0A811KBP0"/>
<feature type="compositionally biased region" description="Polar residues" evidence="4">
    <location>
        <begin position="52"/>
        <end position="64"/>
    </location>
</feature>
<feature type="compositionally biased region" description="Polar residues" evidence="4">
    <location>
        <begin position="1024"/>
        <end position="1034"/>
    </location>
</feature>
<feature type="compositionally biased region" description="Low complexity" evidence="4">
    <location>
        <begin position="20"/>
        <end position="34"/>
    </location>
</feature>
<name>A0A811KBP0_9BILA</name>
<keyword evidence="2 3" id="KW-0175">Coiled coil</keyword>
<reference evidence="5" key="1">
    <citation type="submission" date="2020-09" db="EMBL/GenBank/DDBJ databases">
        <authorList>
            <person name="Kikuchi T."/>
        </authorList>
    </citation>
    <scope>NUCLEOTIDE SEQUENCE</scope>
    <source>
        <strain evidence="5">SH1</strain>
    </source>
</reference>
<evidence type="ECO:0000256" key="3">
    <source>
        <dbReference type="SAM" id="Coils"/>
    </source>
</evidence>
<dbReference type="GO" id="GO:0015630">
    <property type="term" value="C:microtubule cytoskeleton"/>
    <property type="evidence" value="ECO:0007669"/>
    <property type="project" value="TreeGrafter"/>
</dbReference>
<dbReference type="PANTHER" id="PTHR15073:SF1">
    <property type="entry name" value="RETICULOCYTE-BINDING PROTEIN HOMOLOG 2A"/>
    <property type="match status" value="1"/>
</dbReference>
<feature type="region of interest" description="Disordered" evidence="4">
    <location>
        <begin position="218"/>
        <end position="246"/>
    </location>
</feature>
<feature type="compositionally biased region" description="Polar residues" evidence="4">
    <location>
        <begin position="1003"/>
        <end position="1014"/>
    </location>
</feature>
<dbReference type="EMBL" id="CAJFCW020000003">
    <property type="protein sequence ID" value="CAG9101093.1"/>
    <property type="molecule type" value="Genomic_DNA"/>
</dbReference>
<sequence length="1146" mass="129177">MTTEDQLLANVFNNVNLPEVKYTETVTTTTTEVPVPKRRTGPEPARPKHSRQSSQASNVSLGSRRSSEQKRIAEVQKQVELKRVEVYTDSEGVVHRDETIIQTRSRSSSDSSTSTIKAEPVQPTGGMGLAKVGESVLPTNGADAQNGATPTGGMFLAKLGQELQASDENPAYATVIKEIKQVTKTVSNSVTSPASNEHKVPLDPTPIDLEQVFAGIPPRERAASARSRQSSRPRIGTPMSKAEQHQVEQELDELDKNYRRISHNTSIEGEYELRHGSVRSSRASSATGRAHLTSQTEPQDHIYDDVPESENQQPPRPPKHRRESSNSSSYVVVPYDTNDTQDRILKEIGWKVEDSEDNRGYGGHGHNDDNSHGYSNQDGRGYGNHDGRTHSYSNHDIRGYNTNDVYDTVRSNKSTASRASVKILAEPASKSRSGSVKPVATYASPLSGSVQRKLKTGPPELPNHEAHGVVLGGVGQRIQSSNSIGQGVGTGIGQGGRVGNGTSIGQRVRGDSIGQSIGLNRNDIGRGSRISEHVQMPPKQPIRQTRSYNDPVAFTGFNSRPSAPSHGSVHYSEIGDVQSLRRAFEQESEDSRSYGAQNNLFNGTYGGSGTQAHGEHPTATIRSVSQGYGNGYGSNGYGSQGTDNRSQNLAQTVSSGQKVYRSPSSKASNILSSQQNVAPTHAIRNVATSQSYDANDNKNVFLEKHQDYVTYHLCGRHNIKKAKKHLRHVQIYEPIPEIVPQLEQQLLEHEAKEKLRQQEAELERQRLEQEAVERELLQQQLREQQKLELQRIEQLQLEKQRLQQQKHQQRLEELRFEQHKLEQQRLEQEERHRLFLQQQAQEEQLWQQKQEELLEQRQQQKQQELRLQQEKQSWQQKRRQQEQQLEQLETQQLQKQLQLQQQKQFSSQSQHQTQSYLEQRDQQDRQSLLSVHLEDGTVPASYYKKAHVRVEQPVYHKDRNMVNYDELTALEKALLKRRLLEDGHNEEKIITVNSYGNAYGTANGTNESTLSRPSSEAHHAHANSGVTHQHQNGITREHEQREIHGRHEHHGQEHVYDEVPDSKKRVESGSESHRSALESGDLSDATLQSHKEYKEQVSRSENGQRIVTEHHHVVDVCPLCTVEDRRREQDNVSILSFPTTIYDQIE</sequence>